<comment type="similarity">
    <text evidence="1">Belongs to the LytR/CpsA/Psr (LCP) family.</text>
</comment>
<dbReference type="GeneID" id="97538624"/>
<proteinExistence type="inferred from homology"/>
<evidence type="ECO:0000313" key="3">
    <source>
        <dbReference type="EMBL" id="CEJ74913.1"/>
    </source>
</evidence>
<dbReference type="PANTHER" id="PTHR33392:SF6">
    <property type="entry name" value="POLYISOPRENYL-TEICHOIC ACID--PEPTIDOGLYCAN TEICHOIC ACID TRANSFERASE TAGU"/>
    <property type="match status" value="1"/>
</dbReference>
<evidence type="ECO:0000313" key="4">
    <source>
        <dbReference type="Proteomes" id="UP000032811"/>
    </source>
</evidence>
<evidence type="ECO:0000256" key="1">
    <source>
        <dbReference type="ARBA" id="ARBA00006068"/>
    </source>
</evidence>
<dbReference type="Proteomes" id="UP000032811">
    <property type="component" value="Chromosome 1"/>
</dbReference>
<dbReference type="PANTHER" id="PTHR33392">
    <property type="entry name" value="POLYISOPRENYL-TEICHOIC ACID--PEPTIDOGLYCAN TEICHOIC ACID TRANSFERASE TAGU"/>
    <property type="match status" value="1"/>
</dbReference>
<dbReference type="NCBIfam" id="TIGR00350">
    <property type="entry name" value="lytR_cpsA_psr"/>
    <property type="match status" value="1"/>
</dbReference>
<accession>A0ABM9RS65</accession>
<dbReference type="InterPro" id="IPR004474">
    <property type="entry name" value="LytR_CpsA_psr"/>
</dbReference>
<evidence type="ECO:0000259" key="2">
    <source>
        <dbReference type="Pfam" id="PF03816"/>
    </source>
</evidence>
<dbReference type="Pfam" id="PF03816">
    <property type="entry name" value="LytR_cpsA_psr"/>
    <property type="match status" value="1"/>
</dbReference>
<dbReference type="Gene3D" id="3.40.630.190">
    <property type="entry name" value="LCP protein"/>
    <property type="match status" value="1"/>
</dbReference>
<dbReference type="InterPro" id="IPR050922">
    <property type="entry name" value="LytR/CpsA/Psr_CW_biosynth"/>
</dbReference>
<sequence length="323" mass="36442">MSNLKKFVIALLLLVILIPAGAFGYLYFKLDTMYDGSTDSKILNKTNYKEVKGITNILLVGTDGRTLEETSRSDSMMILTIDNKNKSLKLTSLARDTYVDIPGHGMQKLTHAYAYGGINLLVETIENNFKLDIQNYAIVNFFSFMDIVHTLGGVIVDVKPGEINELNKFIPECYEFDKNKNKGPMELIENSGTQKLNGYQALSYGRIRKNDSALERDGRQRALIQGIIDGIKNLPVTKYPELVDSILPYIKTNMKPTTILSLGATALQIGDFNIKSLEFPMEEYSIGGIYGKAGWVWRYNADKCLPILHDFIFESKMYEKPEQ</sequence>
<dbReference type="RefSeq" id="WP_057545406.1">
    <property type="nucleotide sequence ID" value="NZ_CDPO01000014.1"/>
</dbReference>
<name>A0ABM9RS65_PARSO</name>
<protein>
    <submittedName>
        <fullName evidence="3">Transcriptional regulator, LytR family</fullName>
    </submittedName>
</protein>
<keyword evidence="4" id="KW-1185">Reference proteome</keyword>
<reference evidence="3 4" key="1">
    <citation type="submission" date="2014-11" db="EMBL/GenBank/DDBJ databases">
        <authorList>
            <person name="Aslett M.A."/>
            <person name="De Silva N."/>
        </authorList>
    </citation>
    <scope>NUCLEOTIDE SEQUENCE [LARGE SCALE GENOMIC DNA]</scope>
    <source>
        <strain evidence="3 4">ATCC9714</strain>
    </source>
</reference>
<feature type="domain" description="Cell envelope-related transcriptional attenuator" evidence="2">
    <location>
        <begin position="72"/>
        <end position="232"/>
    </location>
</feature>
<organism evidence="3 4">
    <name type="scientific">Paraclostridium sordellii</name>
    <name type="common">Clostridium sordellii</name>
    <dbReference type="NCBI Taxonomy" id="1505"/>
    <lineage>
        <taxon>Bacteria</taxon>
        <taxon>Bacillati</taxon>
        <taxon>Bacillota</taxon>
        <taxon>Clostridia</taxon>
        <taxon>Peptostreptococcales</taxon>
        <taxon>Peptostreptococcaceae</taxon>
        <taxon>Paraclostridium</taxon>
    </lineage>
</organism>
<gene>
    <name evidence="3" type="ORF">ATCC9714_28011</name>
</gene>
<dbReference type="EMBL" id="LN679998">
    <property type="protein sequence ID" value="CEJ74913.1"/>
    <property type="molecule type" value="Genomic_DNA"/>
</dbReference>